<dbReference type="PANTHER" id="PTHR12136:SF93">
    <property type="entry name" value="ENHANCED DISEASE RESISTANCE-LIKE PROTEIN (DUF1336)"/>
    <property type="match status" value="1"/>
</dbReference>
<gene>
    <name evidence="3" type="ORF">AT9943_LOCUS20024</name>
</gene>
<reference evidence="3 4" key="1">
    <citation type="submission" date="2020-09" db="EMBL/GenBank/DDBJ databases">
        <authorList>
            <person name="Ashkenazy H."/>
        </authorList>
    </citation>
    <scope>NUCLEOTIDE SEQUENCE [LARGE SCALE GENOMIC DNA]</scope>
    <source>
        <strain evidence="4">cv. Cdm-0</strain>
    </source>
</reference>
<dbReference type="PANTHER" id="PTHR12136">
    <property type="entry name" value="ENHANCED DISEASE RESISTANCE-RELATED"/>
    <property type="match status" value="1"/>
</dbReference>
<feature type="region of interest" description="Disordered" evidence="1">
    <location>
        <begin position="1"/>
        <end position="28"/>
    </location>
</feature>
<organism evidence="3 4">
    <name type="scientific">Arabidopsis thaliana</name>
    <name type="common">Mouse-ear cress</name>
    <dbReference type="NCBI Taxonomy" id="3702"/>
    <lineage>
        <taxon>Eukaryota</taxon>
        <taxon>Viridiplantae</taxon>
        <taxon>Streptophyta</taxon>
        <taxon>Embryophyta</taxon>
        <taxon>Tracheophyta</taxon>
        <taxon>Spermatophyta</taxon>
        <taxon>Magnoliopsida</taxon>
        <taxon>eudicotyledons</taxon>
        <taxon>Gunneridae</taxon>
        <taxon>Pentapetalae</taxon>
        <taxon>rosids</taxon>
        <taxon>malvids</taxon>
        <taxon>Brassicales</taxon>
        <taxon>Brassicaceae</taxon>
        <taxon>Camelineae</taxon>
        <taxon>Arabidopsis</taxon>
    </lineage>
</organism>
<dbReference type="InterPro" id="IPR045096">
    <property type="entry name" value="EDR2-like"/>
</dbReference>
<dbReference type="Proteomes" id="UP000516314">
    <property type="component" value="Chromosome 5"/>
</dbReference>
<evidence type="ECO:0000259" key="2">
    <source>
        <dbReference type="Pfam" id="PF07059"/>
    </source>
</evidence>
<evidence type="ECO:0000313" key="3">
    <source>
        <dbReference type="EMBL" id="CAD5332626.1"/>
    </source>
</evidence>
<dbReference type="EMBL" id="LR881470">
    <property type="protein sequence ID" value="CAD5332626.1"/>
    <property type="molecule type" value="Genomic_DNA"/>
</dbReference>
<evidence type="ECO:0000313" key="4">
    <source>
        <dbReference type="Proteomes" id="UP000516314"/>
    </source>
</evidence>
<protein>
    <submittedName>
        <fullName evidence="3">(thale cress) hypothetical protein</fullName>
    </submittedName>
</protein>
<dbReference type="Pfam" id="PF07059">
    <property type="entry name" value="EDR2_C"/>
    <property type="match status" value="1"/>
</dbReference>
<evidence type="ECO:0000256" key="1">
    <source>
        <dbReference type="SAM" id="MobiDB-lite"/>
    </source>
</evidence>
<dbReference type="InterPro" id="IPR009769">
    <property type="entry name" value="EDR2_C"/>
</dbReference>
<proteinExistence type="predicted"/>
<accession>A0A7G2F9Z2</accession>
<feature type="compositionally biased region" description="Basic and acidic residues" evidence="1">
    <location>
        <begin position="7"/>
        <end position="19"/>
    </location>
</feature>
<feature type="domain" description="Protein ENHANCED DISEASE RESISTANCE 2 C-terminal" evidence="2">
    <location>
        <begin position="51"/>
        <end position="263"/>
    </location>
</feature>
<feature type="region of interest" description="Disordered" evidence="1">
    <location>
        <begin position="274"/>
        <end position="299"/>
    </location>
</feature>
<name>A0A7G2F9Z2_ARATH</name>
<sequence length="299" mass="33345">MNQTKITTDDDNKNSKPAETESTTSAPEWITETINGGSFCHVDLETGTNGWASPPGNVFSLRSNNYFTPTKQKSPGGDYLLSLAAVDWLKSTTKKLDHILSRPDNRVIHAFKTSQSRSFIFAVNFQVPGKEHYNLVFYFATQKPIPSDSLLHKFINTDEDSFRNERFKIVSNVVKGPWVVKAAAGKFGAFVAGKAMKCTYYRGDNYFEVDVDISSSAIMTALIRFMLGYVTYLMVDIGFVVEAQTAEELPERLIGGARICHMELSSSFLVDDDVDGKKSSQQRRRMMGAAEGNHSEDED</sequence>
<dbReference type="AlphaFoldDB" id="A0A7G2F9Z2"/>